<dbReference type="Gene3D" id="2.60.40.3440">
    <property type="match status" value="1"/>
</dbReference>
<feature type="domain" description="DUF4214" evidence="1">
    <location>
        <begin position="327"/>
        <end position="396"/>
    </location>
</feature>
<protein>
    <submittedName>
        <fullName evidence="2">DUF4214 domain-containing protein</fullName>
    </submittedName>
</protein>
<keyword evidence="3" id="KW-1185">Reference proteome</keyword>
<proteinExistence type="predicted"/>
<gene>
    <name evidence="2" type="ORF">GTP45_26400</name>
</gene>
<comment type="caution">
    <text evidence="2">The sequence shown here is derived from an EMBL/GenBank/DDBJ whole genome shotgun (WGS) entry which is preliminary data.</text>
</comment>
<dbReference type="InterPro" id="IPR025282">
    <property type="entry name" value="DUF4214"/>
</dbReference>
<dbReference type="Proteomes" id="UP000450012">
    <property type="component" value="Unassembled WGS sequence"/>
</dbReference>
<evidence type="ECO:0000259" key="1">
    <source>
        <dbReference type="Pfam" id="PF13946"/>
    </source>
</evidence>
<evidence type="ECO:0000313" key="3">
    <source>
        <dbReference type="Proteomes" id="UP000450012"/>
    </source>
</evidence>
<reference evidence="2 3" key="1">
    <citation type="submission" date="2019-12" db="EMBL/GenBank/DDBJ databases">
        <title>Novel species isolated from a subtropical stream in China.</title>
        <authorList>
            <person name="Lu H."/>
        </authorList>
    </citation>
    <scope>NUCLEOTIDE SEQUENCE [LARGE SCALE GENOMIC DNA]</scope>
    <source>
        <strain evidence="2 3">FT55W</strain>
    </source>
</reference>
<dbReference type="EMBL" id="WWCK01000008">
    <property type="protein sequence ID" value="MYM70311.1"/>
    <property type="molecule type" value="Genomic_DNA"/>
</dbReference>
<evidence type="ECO:0000313" key="2">
    <source>
        <dbReference type="EMBL" id="MYM70311.1"/>
    </source>
</evidence>
<accession>A0A7X4KDI7</accession>
<dbReference type="Pfam" id="PF17963">
    <property type="entry name" value="Big_9"/>
    <property type="match status" value="1"/>
</dbReference>
<dbReference type="AlphaFoldDB" id="A0A7X4KDI7"/>
<dbReference type="Pfam" id="PF13946">
    <property type="entry name" value="DUF4214"/>
    <property type="match status" value="1"/>
</dbReference>
<name>A0A7X4KDI7_9BURK</name>
<sequence length="413" mass="43140">MATISFTQSTTANGQIALALSSTDLPAGSFTFSLVFNYTGANVQFNSASYSGSSSTTLNSDYAGSVGSVKITGSLFPASSQPFATFLFDANGKGSFNADITSLQINGSAQSYTDPAAYNFSIIAAPGEIVALQADGSASGTYNPLDSFFSPTYTLKTAAQHGSVVFGDSINPSAWKYTPAAGFYGTDTFTLKVADVFDSKEKTLTVNVSPVGTANNDTFHSSAGSYHTDGGSGLDTLSYTGKMADFSVALSGASAIVTDKTGTEGVNYLEHFERLTFSDGAIALDINGNGGQAYRLYQAAFHRTPDAGGLGFWMNALDKGASLIDAAKGFMTSKEFLAAYGAAPTNEQLVNKFYENILNRAPEKSGFDFWVGLLNNHTSTAAEVLAQISESAENQAAMATIIGQGFAYTPYVG</sequence>
<dbReference type="InterPro" id="IPR038255">
    <property type="entry name" value="PBS_linker_sf"/>
</dbReference>
<organism evidence="2 3">
    <name type="scientific">Duganella rivi</name>
    <dbReference type="NCBI Taxonomy" id="2666083"/>
    <lineage>
        <taxon>Bacteria</taxon>
        <taxon>Pseudomonadati</taxon>
        <taxon>Pseudomonadota</taxon>
        <taxon>Betaproteobacteria</taxon>
        <taxon>Burkholderiales</taxon>
        <taxon>Oxalobacteraceae</taxon>
        <taxon>Telluria group</taxon>
        <taxon>Duganella</taxon>
    </lineage>
</organism>
<dbReference type="Gene3D" id="1.10.3130.20">
    <property type="entry name" value="Phycobilisome linker domain"/>
    <property type="match status" value="1"/>
</dbReference>
<dbReference type="RefSeq" id="WP_161016796.1">
    <property type="nucleotide sequence ID" value="NZ_WWCK01000008.1"/>
</dbReference>